<accession>A0A9N8JA74</accession>
<reference evidence="1" key="1">
    <citation type="submission" date="2020-06" db="EMBL/GenBank/DDBJ databases">
        <authorList>
            <person name="Onetto C."/>
        </authorList>
    </citation>
    <scope>NUCLEOTIDE SEQUENCE</scope>
</reference>
<dbReference type="EMBL" id="CAIJEN010000002">
    <property type="protein sequence ID" value="CAD0083400.1"/>
    <property type="molecule type" value="Genomic_DNA"/>
</dbReference>
<keyword evidence="2" id="KW-1185">Reference proteome</keyword>
<dbReference type="Proteomes" id="UP000716446">
    <property type="component" value="Unassembled WGS sequence"/>
</dbReference>
<sequence>MSDDDETIATSTTGMMTPTSTVTCCSISQEIKVPTITILVDVLDPK</sequence>
<dbReference type="AlphaFoldDB" id="A0A9N8JA74"/>
<comment type="caution">
    <text evidence="1">The sequence shown here is derived from an EMBL/GenBank/DDBJ whole genome shotgun (WGS) entry which is preliminary data.</text>
</comment>
<protein>
    <submittedName>
        <fullName evidence="1">Uncharacterized protein</fullName>
    </submittedName>
</protein>
<gene>
    <name evidence="1" type="ORF">AWRI4619_LOCUS1967</name>
</gene>
<evidence type="ECO:0000313" key="1">
    <source>
        <dbReference type="EMBL" id="CAD0083400.1"/>
    </source>
</evidence>
<name>A0A9N8JA74_9PEZI</name>
<proteinExistence type="predicted"/>
<evidence type="ECO:0000313" key="2">
    <source>
        <dbReference type="Proteomes" id="UP000716446"/>
    </source>
</evidence>
<organism evidence="1 2">
    <name type="scientific">Aureobasidium vineae</name>
    <dbReference type="NCBI Taxonomy" id="2773715"/>
    <lineage>
        <taxon>Eukaryota</taxon>
        <taxon>Fungi</taxon>
        <taxon>Dikarya</taxon>
        <taxon>Ascomycota</taxon>
        <taxon>Pezizomycotina</taxon>
        <taxon>Dothideomycetes</taxon>
        <taxon>Dothideomycetidae</taxon>
        <taxon>Dothideales</taxon>
        <taxon>Saccotheciaceae</taxon>
        <taxon>Aureobasidium</taxon>
    </lineage>
</organism>